<name>A0A8B9ZWT1_9AVES</name>
<organism evidence="1 2">
    <name type="scientific">Anas zonorhyncha</name>
    <name type="common">Eastern spot-billed duck</name>
    <dbReference type="NCBI Taxonomy" id="75864"/>
    <lineage>
        <taxon>Eukaryota</taxon>
        <taxon>Metazoa</taxon>
        <taxon>Chordata</taxon>
        <taxon>Craniata</taxon>
        <taxon>Vertebrata</taxon>
        <taxon>Euteleostomi</taxon>
        <taxon>Archelosauria</taxon>
        <taxon>Archosauria</taxon>
        <taxon>Dinosauria</taxon>
        <taxon>Saurischia</taxon>
        <taxon>Theropoda</taxon>
        <taxon>Coelurosauria</taxon>
        <taxon>Aves</taxon>
        <taxon>Neognathae</taxon>
        <taxon>Galloanserae</taxon>
        <taxon>Anseriformes</taxon>
        <taxon>Anatidae</taxon>
        <taxon>Anatinae</taxon>
        <taxon>Anas</taxon>
    </lineage>
</organism>
<evidence type="ECO:0000313" key="2">
    <source>
        <dbReference type="Proteomes" id="UP000694549"/>
    </source>
</evidence>
<dbReference type="InterPro" id="IPR027417">
    <property type="entry name" value="P-loop_NTPase"/>
</dbReference>
<keyword evidence="2" id="KW-1185">Reference proteome</keyword>
<dbReference type="InterPro" id="IPR042111">
    <property type="entry name" value="Adenylosuccinate_synth_dom3"/>
</dbReference>
<reference evidence="1" key="1">
    <citation type="submission" date="2025-08" db="UniProtKB">
        <authorList>
            <consortium name="Ensembl"/>
        </authorList>
    </citation>
    <scope>IDENTIFICATION</scope>
</reference>
<dbReference type="SUPFAM" id="SSF52540">
    <property type="entry name" value="P-loop containing nucleoside triphosphate hydrolases"/>
    <property type="match status" value="1"/>
</dbReference>
<accession>A0A8B9ZWT1</accession>
<dbReference type="GO" id="GO:0004019">
    <property type="term" value="F:adenylosuccinate synthase activity"/>
    <property type="evidence" value="ECO:0007669"/>
    <property type="project" value="InterPro"/>
</dbReference>
<dbReference type="PANTHER" id="PTHR11846">
    <property type="entry name" value="ADENYLOSUCCINATE SYNTHETASE"/>
    <property type="match status" value="1"/>
</dbReference>
<dbReference type="GO" id="GO:0005737">
    <property type="term" value="C:cytoplasm"/>
    <property type="evidence" value="ECO:0007669"/>
    <property type="project" value="TreeGrafter"/>
</dbReference>
<sequence length="74" mass="8508">ILQKVEVEYETMPGWKTDTTGARKWEDLPPKAQNYIRCVENHVGVPVNLLIVFFSSLVKWVGVGKSRESMIQLF</sequence>
<reference evidence="1" key="2">
    <citation type="submission" date="2025-09" db="UniProtKB">
        <authorList>
            <consortium name="Ensembl"/>
        </authorList>
    </citation>
    <scope>IDENTIFICATION</scope>
</reference>
<dbReference type="GO" id="GO:0044208">
    <property type="term" value="P:'de novo' AMP biosynthetic process"/>
    <property type="evidence" value="ECO:0007669"/>
    <property type="project" value="TreeGrafter"/>
</dbReference>
<dbReference type="Ensembl" id="ENSAZOT00000022127.1">
    <property type="protein sequence ID" value="ENSAZOP00000020598.1"/>
    <property type="gene ID" value="ENSAZOG00000013348.1"/>
</dbReference>
<dbReference type="PANTHER" id="PTHR11846:SF2">
    <property type="entry name" value="ADENYLOSUCCINATE SYNTHETASE ISOZYME 1"/>
    <property type="match status" value="1"/>
</dbReference>
<protein>
    <recommendedName>
        <fullName evidence="3">Adenylosuccinate synthetase</fullName>
    </recommendedName>
</protein>
<dbReference type="GO" id="GO:0046040">
    <property type="term" value="P:IMP metabolic process"/>
    <property type="evidence" value="ECO:0007669"/>
    <property type="project" value="TreeGrafter"/>
</dbReference>
<dbReference type="GO" id="GO:0000166">
    <property type="term" value="F:nucleotide binding"/>
    <property type="evidence" value="ECO:0007669"/>
    <property type="project" value="InterPro"/>
</dbReference>
<evidence type="ECO:0000313" key="1">
    <source>
        <dbReference type="Ensembl" id="ENSAZOP00000020598.1"/>
    </source>
</evidence>
<dbReference type="AlphaFoldDB" id="A0A8B9ZWT1"/>
<evidence type="ECO:0008006" key="3">
    <source>
        <dbReference type="Google" id="ProtNLM"/>
    </source>
</evidence>
<dbReference type="Proteomes" id="UP000694549">
    <property type="component" value="Unplaced"/>
</dbReference>
<proteinExistence type="predicted"/>
<dbReference type="Gene3D" id="3.90.170.10">
    <property type="entry name" value="Adenylosuccinate Synthetase, subunit A, domain 3"/>
    <property type="match status" value="1"/>
</dbReference>
<dbReference type="InterPro" id="IPR001114">
    <property type="entry name" value="Adenylosuccinate_synthetase"/>
</dbReference>
<dbReference type="Pfam" id="PF00709">
    <property type="entry name" value="Adenylsucc_synt"/>
    <property type="match status" value="1"/>
</dbReference>